<dbReference type="AlphaFoldDB" id="A0A6J4RAN0"/>
<accession>A0A6J4RAN0</accession>
<evidence type="ECO:0000313" key="1">
    <source>
        <dbReference type="EMBL" id="CAA9468843.1"/>
    </source>
</evidence>
<evidence type="ECO:0008006" key="2">
    <source>
        <dbReference type="Google" id="ProtNLM"/>
    </source>
</evidence>
<sequence>MGGESGWFHTAPYWALFDQAVEDLERSIETGVYTNLLSCASNGVGSVEAYLGAKVAAYNRKNPDKTLVDNKHQKVGFDKRVNEWIPAMTGGKKLDKNNQQRWDHFKRIRAVRDTQQAHSKETVMRGGYATLGALLNCFRTGIAGLLLDLHIVFGDDTPPTIARRAYLPDIEFVGEP</sequence>
<gene>
    <name evidence="1" type="ORF">AVDCRST_MAG02-3462</name>
</gene>
<organism evidence="1">
    <name type="scientific">uncultured Rubrobacteraceae bacterium</name>
    <dbReference type="NCBI Taxonomy" id="349277"/>
    <lineage>
        <taxon>Bacteria</taxon>
        <taxon>Bacillati</taxon>
        <taxon>Actinomycetota</taxon>
        <taxon>Rubrobacteria</taxon>
        <taxon>Rubrobacterales</taxon>
        <taxon>Rubrobacteraceae</taxon>
        <taxon>environmental samples</taxon>
    </lineage>
</organism>
<proteinExistence type="predicted"/>
<name>A0A6J4RAN0_9ACTN</name>
<dbReference type="EMBL" id="CADCVH010000101">
    <property type="protein sequence ID" value="CAA9468843.1"/>
    <property type="molecule type" value="Genomic_DNA"/>
</dbReference>
<reference evidence="1" key="1">
    <citation type="submission" date="2020-02" db="EMBL/GenBank/DDBJ databases">
        <authorList>
            <person name="Meier V. D."/>
        </authorList>
    </citation>
    <scope>NUCLEOTIDE SEQUENCE</scope>
    <source>
        <strain evidence="1">AVDCRST_MAG02</strain>
    </source>
</reference>
<protein>
    <recommendedName>
        <fullName evidence="2">HEPN AbiU2-like domain-containing protein</fullName>
    </recommendedName>
</protein>